<evidence type="ECO:0000256" key="3">
    <source>
        <dbReference type="ARBA" id="ARBA00022692"/>
    </source>
</evidence>
<evidence type="ECO:0000256" key="5">
    <source>
        <dbReference type="ARBA" id="ARBA00023136"/>
    </source>
</evidence>
<dbReference type="EMBL" id="BAAAGG010000005">
    <property type="protein sequence ID" value="GAA0758475.1"/>
    <property type="molecule type" value="Genomic_DNA"/>
</dbReference>
<keyword evidence="4 6" id="KW-1133">Transmembrane helix</keyword>
<comment type="caution">
    <text evidence="7">The sequence shown here is derived from an EMBL/GenBank/DDBJ whole genome shotgun (WGS) entry which is preliminary data.</text>
</comment>
<dbReference type="Proteomes" id="UP001500185">
    <property type="component" value="Unassembled WGS sequence"/>
</dbReference>
<name>A0ABN1K8U3_9FLAO</name>
<evidence type="ECO:0000313" key="8">
    <source>
        <dbReference type="Proteomes" id="UP001500185"/>
    </source>
</evidence>
<sequence length="103" mass="11506">MFWFVQLLEGNFLNPKIVGSSVNVNAFAAILSLIIGASVWGVAGMVLFLPFAAMLKVVCKEYEQLQALGLLIGNDNFVEKKKNKKNIFKRLKEKLINNNSCEN</sequence>
<keyword evidence="8" id="KW-1185">Reference proteome</keyword>
<proteinExistence type="inferred from homology"/>
<feature type="transmembrane region" description="Helical" evidence="6">
    <location>
        <begin position="26"/>
        <end position="52"/>
    </location>
</feature>
<accession>A0ABN1K8U3</accession>
<dbReference type="InterPro" id="IPR002549">
    <property type="entry name" value="AI-2E-like"/>
</dbReference>
<evidence type="ECO:0000256" key="1">
    <source>
        <dbReference type="ARBA" id="ARBA00004141"/>
    </source>
</evidence>
<evidence type="ECO:0000256" key="4">
    <source>
        <dbReference type="ARBA" id="ARBA00022989"/>
    </source>
</evidence>
<protein>
    <recommendedName>
        <fullName evidence="9">AI-2E family transporter</fullName>
    </recommendedName>
</protein>
<keyword evidence="3 6" id="KW-0812">Transmembrane</keyword>
<comment type="subcellular location">
    <subcellularLocation>
        <location evidence="1">Membrane</location>
        <topology evidence="1">Multi-pass membrane protein</topology>
    </subcellularLocation>
</comment>
<keyword evidence="5 6" id="KW-0472">Membrane</keyword>
<evidence type="ECO:0000313" key="7">
    <source>
        <dbReference type="EMBL" id="GAA0758475.1"/>
    </source>
</evidence>
<evidence type="ECO:0008006" key="9">
    <source>
        <dbReference type="Google" id="ProtNLM"/>
    </source>
</evidence>
<reference evidence="7 8" key="1">
    <citation type="journal article" date="2019" name="Int. J. Syst. Evol. Microbiol.">
        <title>The Global Catalogue of Microorganisms (GCM) 10K type strain sequencing project: providing services to taxonomists for standard genome sequencing and annotation.</title>
        <authorList>
            <consortium name="The Broad Institute Genomics Platform"/>
            <consortium name="The Broad Institute Genome Sequencing Center for Infectious Disease"/>
            <person name="Wu L."/>
            <person name="Ma J."/>
        </authorList>
    </citation>
    <scope>NUCLEOTIDE SEQUENCE [LARGE SCALE GENOMIC DNA]</scope>
    <source>
        <strain evidence="7 8">JCM 16231</strain>
    </source>
</reference>
<comment type="similarity">
    <text evidence="2">Belongs to the autoinducer-2 exporter (AI-2E) (TC 2.A.86) family.</text>
</comment>
<gene>
    <name evidence="7" type="ORF">GCM10009433_15700</name>
</gene>
<evidence type="ECO:0000256" key="6">
    <source>
        <dbReference type="SAM" id="Phobius"/>
    </source>
</evidence>
<organism evidence="7 8">
    <name type="scientific">Psychroflexus lacisalsi</name>
    <dbReference type="NCBI Taxonomy" id="503928"/>
    <lineage>
        <taxon>Bacteria</taxon>
        <taxon>Pseudomonadati</taxon>
        <taxon>Bacteroidota</taxon>
        <taxon>Flavobacteriia</taxon>
        <taxon>Flavobacteriales</taxon>
        <taxon>Flavobacteriaceae</taxon>
        <taxon>Psychroflexus</taxon>
    </lineage>
</organism>
<dbReference type="Pfam" id="PF01594">
    <property type="entry name" value="AI-2E_transport"/>
    <property type="match status" value="1"/>
</dbReference>
<evidence type="ECO:0000256" key="2">
    <source>
        <dbReference type="ARBA" id="ARBA00009773"/>
    </source>
</evidence>